<comment type="subcellular location">
    <subcellularLocation>
        <location evidence="1">Membrane</location>
        <topology evidence="1">Multi-pass membrane protein</topology>
    </subcellularLocation>
</comment>
<dbReference type="EMBL" id="CACRST010000014">
    <property type="protein sequence ID" value="VYT07568.1"/>
    <property type="molecule type" value="Genomic_DNA"/>
</dbReference>
<dbReference type="GO" id="GO:0016020">
    <property type="term" value="C:membrane"/>
    <property type="evidence" value="ECO:0007669"/>
    <property type="project" value="UniProtKB-SubCell"/>
</dbReference>
<keyword evidence="3 6" id="KW-0812">Transmembrane</keyword>
<proteinExistence type="inferred from homology"/>
<gene>
    <name evidence="7" type="ORF">BGLFYP119_01704</name>
</gene>
<reference evidence="7" key="1">
    <citation type="submission" date="2019-11" db="EMBL/GenBank/DDBJ databases">
        <authorList>
            <person name="Feng L."/>
        </authorList>
    </citation>
    <scope>NUCLEOTIDE SEQUENCE</scope>
    <source>
        <strain evidence="7">BgluceraseaLFYP119</strain>
    </source>
</reference>
<accession>A0A6N2TPP3</accession>
<evidence type="ECO:0000256" key="1">
    <source>
        <dbReference type="ARBA" id="ARBA00004141"/>
    </source>
</evidence>
<keyword evidence="4 6" id="KW-1133">Transmembrane helix</keyword>
<dbReference type="AlphaFoldDB" id="A0A6N2TPP3"/>
<dbReference type="RefSeq" id="WP_156354023.1">
    <property type="nucleotide sequence ID" value="NZ_CACRST010000014.1"/>
</dbReference>
<dbReference type="InterPro" id="IPR002549">
    <property type="entry name" value="AI-2E-like"/>
</dbReference>
<comment type="similarity">
    <text evidence="2">Belongs to the autoinducer-2 exporter (AI-2E) (TC 2.A.86) family.</text>
</comment>
<name>A0A6N2TPP3_9FIRM</name>
<evidence type="ECO:0000313" key="7">
    <source>
        <dbReference type="EMBL" id="VYT07568.1"/>
    </source>
</evidence>
<evidence type="ECO:0000256" key="5">
    <source>
        <dbReference type="ARBA" id="ARBA00023136"/>
    </source>
</evidence>
<feature type="transmembrane region" description="Helical" evidence="6">
    <location>
        <begin position="45"/>
        <end position="67"/>
    </location>
</feature>
<keyword evidence="5 6" id="KW-0472">Membrane</keyword>
<evidence type="ECO:0000256" key="2">
    <source>
        <dbReference type="ARBA" id="ARBA00009773"/>
    </source>
</evidence>
<organism evidence="7">
    <name type="scientific">Blautia glucerasea</name>
    <dbReference type="NCBI Taxonomy" id="536633"/>
    <lineage>
        <taxon>Bacteria</taxon>
        <taxon>Bacillati</taxon>
        <taxon>Bacillota</taxon>
        <taxon>Clostridia</taxon>
        <taxon>Lachnospirales</taxon>
        <taxon>Lachnospiraceae</taxon>
        <taxon>Blautia</taxon>
    </lineage>
</organism>
<evidence type="ECO:0000256" key="6">
    <source>
        <dbReference type="SAM" id="Phobius"/>
    </source>
</evidence>
<feature type="transmembrane region" description="Helical" evidence="6">
    <location>
        <begin position="7"/>
        <end position="25"/>
    </location>
</feature>
<evidence type="ECO:0000256" key="3">
    <source>
        <dbReference type="ARBA" id="ARBA00022692"/>
    </source>
</evidence>
<sequence>MTGNYSLATGIFLLYLAITVIRNIVEPKLIGKQMELHPVVTLASMLTGLRFFGIWGLFGFPIGISFLKKLNRNGTVHIFKPIPE</sequence>
<evidence type="ECO:0000256" key="4">
    <source>
        <dbReference type="ARBA" id="ARBA00022989"/>
    </source>
</evidence>
<dbReference type="Pfam" id="PF01594">
    <property type="entry name" value="AI-2E_transport"/>
    <property type="match status" value="1"/>
</dbReference>
<protein>
    <submittedName>
        <fullName evidence="7">Uncharacterized protein</fullName>
    </submittedName>
</protein>